<evidence type="ECO:0000256" key="5">
    <source>
        <dbReference type="ARBA" id="ARBA00022723"/>
    </source>
</evidence>
<feature type="compositionally biased region" description="Low complexity" evidence="11">
    <location>
        <begin position="430"/>
        <end position="439"/>
    </location>
</feature>
<dbReference type="FunFam" id="3.40.140.10:FF:000003">
    <property type="entry name" value="COP9 signalosome complex subunit 5"/>
    <property type="match status" value="1"/>
</dbReference>
<evidence type="ECO:0000256" key="4">
    <source>
        <dbReference type="ARBA" id="ARBA00022670"/>
    </source>
</evidence>
<feature type="region of interest" description="Disordered" evidence="11">
    <location>
        <begin position="514"/>
        <end position="539"/>
    </location>
</feature>
<dbReference type="Proteomes" id="UP000777482">
    <property type="component" value="Unassembled WGS sequence"/>
</dbReference>
<comment type="subunit">
    <text evidence="2">Component of the COP9 signalosome (CSN) complex.</text>
</comment>
<keyword evidence="7" id="KW-0378">Hydrolase</keyword>
<keyword evidence="5" id="KW-0479">Metal-binding</keyword>
<evidence type="ECO:0000256" key="8">
    <source>
        <dbReference type="ARBA" id="ARBA00022833"/>
    </source>
</evidence>
<dbReference type="CDD" id="cd08069">
    <property type="entry name" value="MPN_RPN11_CSN5"/>
    <property type="match status" value="1"/>
</dbReference>
<keyword evidence="14" id="KW-1185">Reference proteome</keyword>
<dbReference type="Gene3D" id="3.40.140.10">
    <property type="entry name" value="Cytidine Deaminase, domain 2"/>
    <property type="match status" value="1"/>
</dbReference>
<dbReference type="SUPFAM" id="SSF102712">
    <property type="entry name" value="JAB1/MPN domain"/>
    <property type="match status" value="1"/>
</dbReference>
<gene>
    <name evidence="13" type="primary">RRI1</name>
    <name evidence="13" type="ORF">C6P46_002837</name>
</gene>
<feature type="domain" description="MPN" evidence="12">
    <location>
        <begin position="171"/>
        <end position="308"/>
    </location>
</feature>
<dbReference type="InterPro" id="IPR050242">
    <property type="entry name" value="JAMM_MPN+_peptidase_M67A"/>
</dbReference>
<feature type="region of interest" description="Disordered" evidence="11">
    <location>
        <begin position="45"/>
        <end position="98"/>
    </location>
</feature>
<dbReference type="PROSITE" id="PS50249">
    <property type="entry name" value="MPN"/>
    <property type="match status" value="1"/>
</dbReference>
<organism evidence="13 14">
    <name type="scientific">Rhodotorula mucilaginosa</name>
    <name type="common">Yeast</name>
    <name type="synonym">Rhodotorula rubra</name>
    <dbReference type="NCBI Taxonomy" id="5537"/>
    <lineage>
        <taxon>Eukaryota</taxon>
        <taxon>Fungi</taxon>
        <taxon>Dikarya</taxon>
        <taxon>Basidiomycota</taxon>
        <taxon>Pucciniomycotina</taxon>
        <taxon>Microbotryomycetes</taxon>
        <taxon>Sporidiobolales</taxon>
        <taxon>Sporidiobolaceae</taxon>
        <taxon>Rhodotorula</taxon>
    </lineage>
</organism>
<comment type="similarity">
    <text evidence="1">Belongs to the peptidase M67A family. CSN5 subfamily.</text>
</comment>
<keyword evidence="9" id="KW-0482">Metalloprotease</keyword>
<dbReference type="InterPro" id="IPR037518">
    <property type="entry name" value="MPN"/>
</dbReference>
<keyword evidence="4" id="KW-0645">Protease</keyword>
<dbReference type="AlphaFoldDB" id="A0A9P6W485"/>
<evidence type="ECO:0000256" key="9">
    <source>
        <dbReference type="ARBA" id="ARBA00023049"/>
    </source>
</evidence>
<feature type="compositionally biased region" description="Basic and acidic residues" evidence="11">
    <location>
        <begin position="48"/>
        <end position="58"/>
    </location>
</feature>
<comment type="function">
    <text evidence="10">Catalytic Component of the COP9 signalosome (CSN) complex that acts as an regulator of the ubiquitin (Ubl) conjugation pathway by mediating the deneddylation of the cullin subunit of SCF-type E3 ubiquitin-protein ligase complexes.</text>
</comment>
<dbReference type="EMBL" id="PUHQ01000021">
    <property type="protein sequence ID" value="KAG0663247.1"/>
    <property type="molecule type" value="Genomic_DNA"/>
</dbReference>
<evidence type="ECO:0000256" key="3">
    <source>
        <dbReference type="ARBA" id="ARBA00014880"/>
    </source>
</evidence>
<accession>A0A9P6W485</accession>
<dbReference type="GO" id="GO:0046872">
    <property type="term" value="F:metal ion binding"/>
    <property type="evidence" value="ECO:0007669"/>
    <property type="project" value="UniProtKB-KW"/>
</dbReference>
<dbReference type="Pfam" id="PF18323">
    <property type="entry name" value="CSN5_C"/>
    <property type="match status" value="1"/>
</dbReference>
<feature type="region of interest" description="Disordered" evidence="11">
    <location>
        <begin position="416"/>
        <end position="497"/>
    </location>
</feature>
<keyword evidence="8" id="KW-0862">Zinc</keyword>
<proteinExistence type="inferred from homology"/>
<protein>
    <recommendedName>
        <fullName evidence="3">COP9 signalosome complex subunit 5</fullName>
    </recommendedName>
</protein>
<evidence type="ECO:0000313" key="14">
    <source>
        <dbReference type="Proteomes" id="UP000777482"/>
    </source>
</evidence>
<dbReference type="GO" id="GO:0008180">
    <property type="term" value="C:COP9 signalosome"/>
    <property type="evidence" value="ECO:0007669"/>
    <property type="project" value="UniProtKB-KW"/>
</dbReference>
<reference evidence="13 14" key="1">
    <citation type="submission" date="2020-11" db="EMBL/GenBank/DDBJ databases">
        <title>Kefir isolates.</title>
        <authorList>
            <person name="Marcisauskas S."/>
            <person name="Kim Y."/>
            <person name="Blasche S."/>
        </authorList>
    </citation>
    <scope>NUCLEOTIDE SEQUENCE [LARGE SCALE GENOMIC DNA]</scope>
    <source>
        <strain evidence="13 14">KR</strain>
    </source>
</reference>
<evidence type="ECO:0000256" key="11">
    <source>
        <dbReference type="SAM" id="MobiDB-lite"/>
    </source>
</evidence>
<evidence type="ECO:0000256" key="10">
    <source>
        <dbReference type="ARBA" id="ARBA00058010"/>
    </source>
</evidence>
<dbReference type="SMART" id="SM00232">
    <property type="entry name" value="JAB_MPN"/>
    <property type="match status" value="1"/>
</dbReference>
<evidence type="ECO:0000256" key="1">
    <source>
        <dbReference type="ARBA" id="ARBA00006008"/>
    </source>
</evidence>
<dbReference type="GO" id="GO:0008237">
    <property type="term" value="F:metallopeptidase activity"/>
    <property type="evidence" value="ECO:0007669"/>
    <property type="project" value="UniProtKB-KW"/>
</dbReference>
<evidence type="ECO:0000256" key="6">
    <source>
        <dbReference type="ARBA" id="ARBA00022790"/>
    </source>
</evidence>
<evidence type="ECO:0000256" key="7">
    <source>
        <dbReference type="ARBA" id="ARBA00022801"/>
    </source>
</evidence>
<name>A0A9P6W485_RHOMI</name>
<sequence length="539" mass="57843">MRYSIGLCERAIWRSSYLLPALRNLSLLIHVWGRRRPLELEAFGGKGADLEGKGRDASQRSSGTTFGKEETLLYTESSTTHRARTEADPRGVSLPLSDLDLEQRTDGNRLGDSSCTMAAAGTSAEQVAQATFSLANNIQETDELYKYDKDAQKAQLNARAWKENPHHFKKVRISAVALIKMVMHARSGGQYEIMGLMQGKLDGDTFIVMDAFALPVVGTETRVNAANEANEFMIQYIESSPAVGRPENIVGWYHSHPGYGCWLSGIDVMTQKTNQTFQDPFLAVVIDPNRTVSAGRVEIGAFRTYPEGYIPPNAAASEYQSIPVDKIEDFGVHANAYYPLEVSHFKSTHDAKLLDLLWNKYWVMTLSQSPLVSNRAYAASQLSDLVAKLRNTEQSVGHRCNIGQLSPLIVQIRQQLAKSGNGGGPAASPTKGSNAAGGSKAKGKGKATAATTAAEQDGYPVPPPGSGGEENGNGGGTSKADETPLARVVSDSTKLSSEASHGLIGALVKDALFNGGKLSNPDGTGPGRQGHLVLPPVVS</sequence>
<comment type="caution">
    <text evidence="13">The sequence shown here is derived from an EMBL/GenBank/DDBJ whole genome shotgun (WGS) entry which is preliminary data.</text>
</comment>
<dbReference type="OrthoDB" id="605656at2759"/>
<dbReference type="InterPro" id="IPR040961">
    <property type="entry name" value="CSN5_C"/>
</dbReference>
<feature type="compositionally biased region" description="Gly residues" evidence="11">
    <location>
        <begin position="466"/>
        <end position="477"/>
    </location>
</feature>
<dbReference type="Pfam" id="PF01398">
    <property type="entry name" value="JAB"/>
    <property type="match status" value="1"/>
</dbReference>
<keyword evidence="6" id="KW-0736">Signalosome</keyword>
<evidence type="ECO:0000259" key="12">
    <source>
        <dbReference type="PROSITE" id="PS50249"/>
    </source>
</evidence>
<evidence type="ECO:0000313" key="13">
    <source>
        <dbReference type="EMBL" id="KAG0663247.1"/>
    </source>
</evidence>
<evidence type="ECO:0000256" key="2">
    <source>
        <dbReference type="ARBA" id="ARBA00011098"/>
    </source>
</evidence>
<dbReference type="PANTHER" id="PTHR10410">
    <property type="entry name" value="EUKARYOTIC TRANSLATION INITIATION FACTOR 3 -RELATED"/>
    <property type="match status" value="1"/>
</dbReference>
<dbReference type="GO" id="GO:0006508">
    <property type="term" value="P:proteolysis"/>
    <property type="evidence" value="ECO:0007669"/>
    <property type="project" value="UniProtKB-KW"/>
</dbReference>
<dbReference type="InterPro" id="IPR000555">
    <property type="entry name" value="JAMM/MPN+_dom"/>
</dbReference>
<dbReference type="GO" id="GO:0000338">
    <property type="term" value="P:protein deneddylation"/>
    <property type="evidence" value="ECO:0007669"/>
    <property type="project" value="UniProtKB-ARBA"/>
</dbReference>